<name>A0A328BGF2_9CAUL</name>
<dbReference type="InterPro" id="IPR038726">
    <property type="entry name" value="PDDEXK_AddAB-type"/>
</dbReference>
<comment type="catalytic activity">
    <reaction evidence="14">
        <text>ATP + H2O = ADP + phosphate + H(+)</text>
        <dbReference type="Rhea" id="RHEA:13065"/>
        <dbReference type="ChEBI" id="CHEBI:15377"/>
        <dbReference type="ChEBI" id="CHEBI:15378"/>
        <dbReference type="ChEBI" id="CHEBI:30616"/>
        <dbReference type="ChEBI" id="CHEBI:43474"/>
        <dbReference type="ChEBI" id="CHEBI:456216"/>
        <dbReference type="EC" id="5.6.2.4"/>
    </reaction>
</comment>
<keyword evidence="1" id="KW-0540">Nuclease</keyword>
<evidence type="ECO:0000256" key="12">
    <source>
        <dbReference type="ARBA" id="ARBA00034808"/>
    </source>
</evidence>
<gene>
    <name evidence="18" type="primary">addA</name>
    <name evidence="18" type="ORF">DJ019_13080</name>
</gene>
<dbReference type="PROSITE" id="PS51198">
    <property type="entry name" value="UVRD_HELICASE_ATP_BIND"/>
    <property type="match status" value="1"/>
</dbReference>
<dbReference type="GO" id="GO:0033202">
    <property type="term" value="C:DNA helicase complex"/>
    <property type="evidence" value="ECO:0007669"/>
    <property type="project" value="TreeGrafter"/>
</dbReference>
<reference evidence="18 19" key="1">
    <citation type="submission" date="2018-05" db="EMBL/GenBank/DDBJ databases">
        <authorList>
            <person name="Lanie J.A."/>
            <person name="Ng W.-L."/>
            <person name="Kazmierczak K.M."/>
            <person name="Andrzejewski T.M."/>
            <person name="Davidsen T.M."/>
            <person name="Wayne K.J."/>
            <person name="Tettelin H."/>
            <person name="Glass J.I."/>
            <person name="Rusch D."/>
            <person name="Podicherti R."/>
            <person name="Tsui H.-C.T."/>
            <person name="Winkler M.E."/>
        </authorList>
    </citation>
    <scope>NUCLEOTIDE SEQUENCE [LARGE SCALE GENOMIC DNA]</scope>
    <source>
        <strain evidence="18 19">BUT-10</strain>
    </source>
</reference>
<evidence type="ECO:0000256" key="14">
    <source>
        <dbReference type="ARBA" id="ARBA00048988"/>
    </source>
</evidence>
<organism evidence="18 19">
    <name type="scientific">Phenylobacterium kunshanense</name>
    <dbReference type="NCBI Taxonomy" id="1445034"/>
    <lineage>
        <taxon>Bacteria</taxon>
        <taxon>Pseudomonadati</taxon>
        <taxon>Pseudomonadota</taxon>
        <taxon>Alphaproteobacteria</taxon>
        <taxon>Caulobacterales</taxon>
        <taxon>Caulobacteraceae</taxon>
        <taxon>Phenylobacterium</taxon>
    </lineage>
</organism>
<evidence type="ECO:0000256" key="2">
    <source>
        <dbReference type="ARBA" id="ARBA00022741"/>
    </source>
</evidence>
<dbReference type="GO" id="GO:0005524">
    <property type="term" value="F:ATP binding"/>
    <property type="evidence" value="ECO:0007669"/>
    <property type="project" value="UniProtKB-UniRule"/>
</dbReference>
<dbReference type="SUPFAM" id="SSF52980">
    <property type="entry name" value="Restriction endonuclease-like"/>
    <property type="match status" value="1"/>
</dbReference>
<dbReference type="GO" id="GO:0003677">
    <property type="term" value="F:DNA binding"/>
    <property type="evidence" value="ECO:0007669"/>
    <property type="project" value="UniProtKB-KW"/>
</dbReference>
<evidence type="ECO:0000313" key="19">
    <source>
        <dbReference type="Proteomes" id="UP000249524"/>
    </source>
</evidence>
<dbReference type="Gene3D" id="3.90.320.10">
    <property type="match status" value="1"/>
</dbReference>
<dbReference type="InterPro" id="IPR011335">
    <property type="entry name" value="Restrct_endonuc-II-like"/>
</dbReference>
<evidence type="ECO:0000256" key="10">
    <source>
        <dbReference type="ARBA" id="ARBA00023235"/>
    </source>
</evidence>
<dbReference type="GO" id="GO:0004527">
    <property type="term" value="F:exonuclease activity"/>
    <property type="evidence" value="ECO:0007669"/>
    <property type="project" value="UniProtKB-KW"/>
</dbReference>
<feature type="domain" description="UvrD-like helicase ATP-binding" evidence="16">
    <location>
        <begin position="7"/>
        <end position="489"/>
    </location>
</feature>
<evidence type="ECO:0000256" key="11">
    <source>
        <dbReference type="ARBA" id="ARBA00034617"/>
    </source>
</evidence>
<keyword evidence="3" id="KW-0227">DNA damage</keyword>
<dbReference type="Proteomes" id="UP000249524">
    <property type="component" value="Unassembled WGS sequence"/>
</dbReference>
<feature type="domain" description="UvrD-like helicase C-terminal" evidence="17">
    <location>
        <begin position="520"/>
        <end position="803"/>
    </location>
</feature>
<dbReference type="OrthoDB" id="9810135at2"/>
<keyword evidence="10" id="KW-0413">Isomerase</keyword>
<keyword evidence="4 15" id="KW-0378">Hydrolase</keyword>
<evidence type="ECO:0000256" key="3">
    <source>
        <dbReference type="ARBA" id="ARBA00022763"/>
    </source>
</evidence>
<sequence>MSVVLFPGRTRDPQQVAADPNLSAFVTANAGSGKTKTLIDRVARLLLARARPETILCVTYTKAAASEMQRRLFDVLGGWSVLGDAELLARLSELEGRPFEAERLSEARSLFAQALETPGGLKIQTIHAFCEKLLRRFPLEAGVPPGFHVMDDPASAAVAAAARRAVARHALTHEDRVADAYGRLSIALDFQSFEAMFAEFEAQRGPLADFFRREGGLDGAIGWAWRAVDVARGSEPEDLAAEAMDRLDRELWREAAEVLRRGTATDQKCAAQIAAVAEDPAATFEQAMAALFTERGEGEAAKWVGKTSGLKAHEGLRVRLLAEQARLDKARERMRSAAVAWDTAWALTLASAYLEAYGIEKRAAGALDFADLIEKTCHLLRDRPAAAWVLYKLDGGIDHILVDEAQDTAPDQWTIVDALTGEFFSGAGAGGEARARDMFVVGDEKQSIYSFQGAQPELLLDKYEFHRDRATGAGFEFKRVDLLTSWRSTPEVLSFVDAVFAAPDLSKAIQPARPGTVTHEPVRRDHAGCVDIWPLEVQRKADEREAWDAPLDVEAEDSANRRLARRIAAEIKALIDRGDAVYDKDTRAFRPAHAGDVLILVRRRRVLFEEILRALKQAGLPVAGADRLALSEHIVFDDLVALARFVLYPRDELALAALLKSPFCDLDDDSLYALAHGREGERLWPRLQRRADERPEWAAAARFLADCIALGASARPFEFYARTLGSAGPDGRSMRQRLLRRLGSEAEDALDEFLNQVLAAEARGTHELERLVAELAGLKITVKREMEAGRPEVRVMTAHGAKGLEAPIVFLPETTLTQTQRGSPLMRTDRPDGGGFLWCGSSARDCEASAAARTARAAREEAEAFRLLYVALTRARDRLVLCGRVAERTDPAKLKGWWGAIRDALAHEGISDRVRTVRCGEMEVQRYGPDPEVRARTEATVAQVSALPAWTHAIAKPEAFARYASPSDLGEGAAVPAPSPLAAAQGLGRFRRGDLIHRLLQLLPDLPSPDRAAGAAALLAREADLTNDQRAEMAAAAMSVLEDTRFAEVFGPGSRPEVAVAGTASALPPGLRISGRIDRLVVLEDRVLVVDFKTNRPSPDAVEAADPAYLRQMALYSAVLADVFPGRRVEAAIVWTDGPKLMPVPEKLIAQTLAELRRDG</sequence>
<keyword evidence="8" id="KW-0238">DNA-binding</keyword>
<evidence type="ECO:0000313" key="18">
    <source>
        <dbReference type="EMBL" id="RAK64934.1"/>
    </source>
</evidence>
<protein>
    <recommendedName>
        <fullName evidence="12">DNA 3'-5' helicase</fullName>
        <ecNumber evidence="12">5.6.2.4</ecNumber>
    </recommendedName>
    <alternativeName>
        <fullName evidence="13">DNA 3'-5' helicase II</fullName>
    </alternativeName>
</protein>
<dbReference type="PANTHER" id="PTHR11070">
    <property type="entry name" value="UVRD / RECB / PCRA DNA HELICASE FAMILY MEMBER"/>
    <property type="match status" value="1"/>
</dbReference>
<dbReference type="InterPro" id="IPR000212">
    <property type="entry name" value="DNA_helicase_UvrD/REP"/>
</dbReference>
<keyword evidence="2 15" id="KW-0547">Nucleotide-binding</keyword>
<keyword evidence="9" id="KW-0234">DNA repair</keyword>
<accession>A0A328BGF2</accession>
<dbReference type="Pfam" id="PF13361">
    <property type="entry name" value="UvrD_C"/>
    <property type="match status" value="1"/>
</dbReference>
<dbReference type="PANTHER" id="PTHR11070:SF2">
    <property type="entry name" value="ATP-DEPENDENT DNA HELICASE SRS2"/>
    <property type="match status" value="1"/>
</dbReference>
<dbReference type="InterPro" id="IPR027417">
    <property type="entry name" value="P-loop_NTPase"/>
</dbReference>
<dbReference type="Gene3D" id="3.40.50.300">
    <property type="entry name" value="P-loop containing nucleotide triphosphate hydrolases"/>
    <property type="match status" value="4"/>
</dbReference>
<dbReference type="Pfam" id="PF12705">
    <property type="entry name" value="PDDEXK_1"/>
    <property type="match status" value="1"/>
</dbReference>
<dbReference type="RefSeq" id="WP_111276472.1">
    <property type="nucleotide sequence ID" value="NZ_QFYS01000005.1"/>
</dbReference>
<dbReference type="AlphaFoldDB" id="A0A328BGF2"/>
<dbReference type="InterPro" id="IPR014016">
    <property type="entry name" value="UvrD-like_ATP-bd"/>
</dbReference>
<evidence type="ECO:0000256" key="15">
    <source>
        <dbReference type="PROSITE-ProRule" id="PRU00560"/>
    </source>
</evidence>
<keyword evidence="6" id="KW-0269">Exonuclease</keyword>
<dbReference type="InterPro" id="IPR014151">
    <property type="entry name" value="DNA_helicase_AddA"/>
</dbReference>
<evidence type="ECO:0000256" key="6">
    <source>
        <dbReference type="ARBA" id="ARBA00022839"/>
    </source>
</evidence>
<dbReference type="InterPro" id="IPR011604">
    <property type="entry name" value="PDDEXK-like_dom_sf"/>
</dbReference>
<keyword evidence="5 15" id="KW-0347">Helicase</keyword>
<evidence type="ECO:0000256" key="5">
    <source>
        <dbReference type="ARBA" id="ARBA00022806"/>
    </source>
</evidence>
<dbReference type="Pfam" id="PF00580">
    <property type="entry name" value="UvrD-helicase"/>
    <property type="match status" value="1"/>
</dbReference>
<evidence type="ECO:0000256" key="13">
    <source>
        <dbReference type="ARBA" id="ARBA00034923"/>
    </source>
</evidence>
<evidence type="ECO:0000259" key="17">
    <source>
        <dbReference type="PROSITE" id="PS51217"/>
    </source>
</evidence>
<dbReference type="GO" id="GO:0005829">
    <property type="term" value="C:cytosol"/>
    <property type="evidence" value="ECO:0007669"/>
    <property type="project" value="TreeGrafter"/>
</dbReference>
<evidence type="ECO:0000259" key="16">
    <source>
        <dbReference type="PROSITE" id="PS51198"/>
    </source>
</evidence>
<keyword evidence="7 15" id="KW-0067">ATP-binding</keyword>
<dbReference type="EC" id="5.6.2.4" evidence="12"/>
<evidence type="ECO:0000256" key="4">
    <source>
        <dbReference type="ARBA" id="ARBA00022801"/>
    </source>
</evidence>
<keyword evidence="19" id="KW-1185">Reference proteome</keyword>
<proteinExistence type="predicted"/>
<dbReference type="GO" id="GO:0000725">
    <property type="term" value="P:recombinational repair"/>
    <property type="evidence" value="ECO:0007669"/>
    <property type="project" value="TreeGrafter"/>
</dbReference>
<comment type="catalytic activity">
    <reaction evidence="11">
        <text>Couples ATP hydrolysis with the unwinding of duplex DNA by translocating in the 3'-5' direction.</text>
        <dbReference type="EC" id="5.6.2.4"/>
    </reaction>
</comment>
<dbReference type="EMBL" id="QFYS01000005">
    <property type="protein sequence ID" value="RAK64934.1"/>
    <property type="molecule type" value="Genomic_DNA"/>
</dbReference>
<evidence type="ECO:0000256" key="8">
    <source>
        <dbReference type="ARBA" id="ARBA00023125"/>
    </source>
</evidence>
<dbReference type="GO" id="GO:0043138">
    <property type="term" value="F:3'-5' DNA helicase activity"/>
    <property type="evidence" value="ECO:0007669"/>
    <property type="project" value="UniProtKB-EC"/>
</dbReference>
<evidence type="ECO:0000256" key="7">
    <source>
        <dbReference type="ARBA" id="ARBA00022840"/>
    </source>
</evidence>
<dbReference type="NCBIfam" id="TIGR02784">
    <property type="entry name" value="addA_alphas"/>
    <property type="match status" value="1"/>
</dbReference>
<dbReference type="InterPro" id="IPR014017">
    <property type="entry name" value="DNA_helicase_UvrD-like_C"/>
</dbReference>
<comment type="caution">
    <text evidence="18">The sequence shown here is derived from an EMBL/GenBank/DDBJ whole genome shotgun (WGS) entry which is preliminary data.</text>
</comment>
<feature type="binding site" evidence="15">
    <location>
        <begin position="28"/>
        <end position="35"/>
    </location>
    <ligand>
        <name>ATP</name>
        <dbReference type="ChEBI" id="CHEBI:30616"/>
    </ligand>
</feature>
<dbReference type="SUPFAM" id="SSF52540">
    <property type="entry name" value="P-loop containing nucleoside triphosphate hydrolases"/>
    <property type="match status" value="1"/>
</dbReference>
<evidence type="ECO:0000256" key="9">
    <source>
        <dbReference type="ARBA" id="ARBA00023204"/>
    </source>
</evidence>
<dbReference type="PROSITE" id="PS51217">
    <property type="entry name" value="UVRD_HELICASE_CTER"/>
    <property type="match status" value="1"/>
</dbReference>
<evidence type="ECO:0000256" key="1">
    <source>
        <dbReference type="ARBA" id="ARBA00022722"/>
    </source>
</evidence>